<name>A0A174NVE5_PHOVU</name>
<dbReference type="PROSITE" id="PS51257">
    <property type="entry name" value="PROKAR_LIPOPROTEIN"/>
    <property type="match status" value="1"/>
</dbReference>
<dbReference type="AlphaFoldDB" id="A0A174NVE5"/>
<reference evidence="1 2" key="1">
    <citation type="submission" date="2015-09" db="EMBL/GenBank/DDBJ databases">
        <authorList>
            <consortium name="Pathogen Informatics"/>
        </authorList>
    </citation>
    <scope>NUCLEOTIDE SEQUENCE [LARGE SCALE GENOMIC DNA]</scope>
    <source>
        <strain evidence="1 2">2789STDY5834842</strain>
    </source>
</reference>
<evidence type="ECO:0000313" key="2">
    <source>
        <dbReference type="Proteomes" id="UP000095333"/>
    </source>
</evidence>
<proteinExistence type="predicted"/>
<accession>A0A174NVE5</accession>
<dbReference type="RefSeq" id="WP_016271045.1">
    <property type="nucleotide sequence ID" value="NZ_CAJTAS010000027.1"/>
</dbReference>
<evidence type="ECO:0000313" key="1">
    <source>
        <dbReference type="EMBL" id="CUP50520.1"/>
    </source>
</evidence>
<sequence>MRIKDWGHIVSVLGVCFLLMCGCDGRSDEGLPSSNGPDAVYLDINVALRDAPVSGRSVSGRADEDPSYDKVTDAEKMRTLRVILVRPDGKVEHNVHLDLKNNPVDDRYGKIRLKVQGNEEKTIYLLANEESVPVEIPDVEEDKTSRAPKTWNDFKPGKKFLTKEQMAGLVLSFDSVAFSKEKPLLMSECHTVTLDNKGLEPDTENQGQDGEQAEVILKKEVTLKITRAAVKFTYEITNKSSQIYYLSEIRIDKSASHEYLLPNGMVYDNTEKEVKDFQVPELASYESFDQKYKENVKLEANSTNPVILPSFYLPEGKYENAEDVNKDYKTSYKTAITLDTKDNSGVDLGGNSESTPSGKFTLESFFPNLPVLPRGTHVVVRMTVNEADSISWQVDLRPYGEVILEPGFGIEMK</sequence>
<dbReference type="EMBL" id="CYZI01000062">
    <property type="protein sequence ID" value="CUP50520.1"/>
    <property type="molecule type" value="Genomic_DNA"/>
</dbReference>
<dbReference type="Proteomes" id="UP000095333">
    <property type="component" value="Unassembled WGS sequence"/>
</dbReference>
<gene>
    <name evidence="1" type="ORF">ERS852457_04224</name>
</gene>
<protein>
    <submittedName>
        <fullName evidence="1">Uncharacterized protein</fullName>
    </submittedName>
</protein>
<organism evidence="1 2">
    <name type="scientific">Phocaeicola vulgatus</name>
    <name type="common">Bacteroides vulgatus</name>
    <dbReference type="NCBI Taxonomy" id="821"/>
    <lineage>
        <taxon>Bacteria</taxon>
        <taxon>Pseudomonadati</taxon>
        <taxon>Bacteroidota</taxon>
        <taxon>Bacteroidia</taxon>
        <taxon>Bacteroidales</taxon>
        <taxon>Bacteroidaceae</taxon>
        <taxon>Phocaeicola</taxon>
    </lineage>
</organism>